<evidence type="ECO:0000256" key="1">
    <source>
        <dbReference type="SAM" id="Coils"/>
    </source>
</evidence>
<keyword evidence="3" id="KW-1185">Reference proteome</keyword>
<evidence type="ECO:0000313" key="2">
    <source>
        <dbReference type="EMBL" id="GLO66201.1"/>
    </source>
</evidence>
<protein>
    <submittedName>
        <fullName evidence="2">Uncharacterized protein</fullName>
    </submittedName>
</protein>
<dbReference type="Proteomes" id="UP001275436">
    <property type="component" value="Unassembled WGS sequence"/>
</dbReference>
<keyword evidence="1" id="KW-0175">Coiled coil</keyword>
<name>A0ABQ5TH47_9BACI</name>
<evidence type="ECO:0000313" key="3">
    <source>
        <dbReference type="Proteomes" id="UP001275436"/>
    </source>
</evidence>
<organism evidence="2 3">
    <name type="scientific">Oceanobacillus kimchii</name>
    <dbReference type="NCBI Taxonomy" id="746691"/>
    <lineage>
        <taxon>Bacteria</taxon>
        <taxon>Bacillati</taxon>
        <taxon>Bacillota</taxon>
        <taxon>Bacilli</taxon>
        <taxon>Bacillales</taxon>
        <taxon>Bacillaceae</taxon>
        <taxon>Oceanobacillus</taxon>
    </lineage>
</organism>
<sequence length="84" mass="9440">MSRLEHGRRVIDQMIDTLGAGSKDIDCVNHVIDQAQKATELQAKVEELKEVIQQAFFELTHPEESYAIHKAHETLDKALKGVEG</sequence>
<dbReference type="EMBL" id="BSKO01000001">
    <property type="protein sequence ID" value="GLO66201.1"/>
    <property type="molecule type" value="Genomic_DNA"/>
</dbReference>
<feature type="coiled-coil region" evidence="1">
    <location>
        <begin position="31"/>
        <end position="58"/>
    </location>
</feature>
<accession>A0ABQ5TH47</accession>
<reference evidence="2 3" key="1">
    <citation type="submission" date="2023-02" db="EMBL/GenBank/DDBJ databases">
        <title>Oceanobacillus kimchii IFOP_LL358 isolated form Alexandrium catenella lab strain.</title>
        <authorList>
            <person name="Gajardo G."/>
            <person name="Ueki S."/>
            <person name="Maruyama F."/>
        </authorList>
    </citation>
    <scope>NUCLEOTIDE SEQUENCE [LARGE SCALE GENOMIC DNA]</scope>
    <source>
        <strain evidence="2 3">IFOP_LL358</strain>
    </source>
</reference>
<proteinExistence type="predicted"/>
<comment type="caution">
    <text evidence="2">The sequence shown here is derived from an EMBL/GenBank/DDBJ whole genome shotgun (WGS) entry which is preliminary data.</text>
</comment>
<gene>
    <name evidence="2" type="ORF">MACH08_19850</name>
</gene>
<dbReference type="RefSeq" id="WP_317958081.1">
    <property type="nucleotide sequence ID" value="NZ_BSKO01000001.1"/>
</dbReference>